<keyword evidence="1" id="KW-0812">Transmembrane</keyword>
<name>A0ABS5LCG0_9BACI</name>
<organism evidence="2 3">
    <name type="scientific">Metabacillus flavus</name>
    <dbReference type="NCBI Taxonomy" id="2823519"/>
    <lineage>
        <taxon>Bacteria</taxon>
        <taxon>Bacillati</taxon>
        <taxon>Bacillota</taxon>
        <taxon>Bacilli</taxon>
        <taxon>Bacillales</taxon>
        <taxon>Bacillaceae</taxon>
        <taxon>Metabacillus</taxon>
    </lineage>
</organism>
<keyword evidence="1" id="KW-1133">Transmembrane helix</keyword>
<gene>
    <name evidence="2" type="ORF">J9317_06510</name>
</gene>
<reference evidence="2 3" key="1">
    <citation type="submission" date="2021-04" db="EMBL/GenBank/DDBJ databases">
        <title>Metabacillus sp. strain KIGAM252 whole genome sequence.</title>
        <authorList>
            <person name="Seo M.-J."/>
            <person name="Cho E.-S."/>
            <person name="Hwang C.Y."/>
            <person name="Yoon D.J."/>
        </authorList>
    </citation>
    <scope>NUCLEOTIDE SEQUENCE [LARGE SCALE GENOMIC DNA]</scope>
    <source>
        <strain evidence="2 3">KIGAM252</strain>
    </source>
</reference>
<feature type="transmembrane region" description="Helical" evidence="1">
    <location>
        <begin position="50"/>
        <end position="72"/>
    </location>
</feature>
<feature type="transmembrane region" description="Helical" evidence="1">
    <location>
        <begin position="6"/>
        <end position="29"/>
    </location>
</feature>
<feature type="transmembrane region" description="Helical" evidence="1">
    <location>
        <begin position="78"/>
        <end position="100"/>
    </location>
</feature>
<sequence length="105" mass="11673">MTEAIFNNWIGLFGLIAGVILAGTAMFLGRRSSKKKRGLDERYHYLMSNAKAVSWNITFVVILIAWALVILFEGISVSFFILTGIYVLHCLSLILSAAYFSRHGG</sequence>
<evidence type="ECO:0000256" key="1">
    <source>
        <dbReference type="SAM" id="Phobius"/>
    </source>
</evidence>
<dbReference type="RefSeq" id="WP_211557170.1">
    <property type="nucleotide sequence ID" value="NZ_JAGVRK010000001.1"/>
</dbReference>
<keyword evidence="3" id="KW-1185">Reference proteome</keyword>
<proteinExistence type="predicted"/>
<dbReference type="Proteomes" id="UP000682403">
    <property type="component" value="Unassembled WGS sequence"/>
</dbReference>
<evidence type="ECO:0000313" key="2">
    <source>
        <dbReference type="EMBL" id="MBS2968410.1"/>
    </source>
</evidence>
<dbReference type="EMBL" id="JAGVRK010000001">
    <property type="protein sequence ID" value="MBS2968410.1"/>
    <property type="molecule type" value="Genomic_DNA"/>
</dbReference>
<protein>
    <submittedName>
        <fullName evidence="2">DUF2178 domain-containing protein</fullName>
    </submittedName>
</protein>
<keyword evidence="1" id="KW-0472">Membrane</keyword>
<accession>A0ABS5LCG0</accession>
<evidence type="ECO:0000313" key="3">
    <source>
        <dbReference type="Proteomes" id="UP000682403"/>
    </source>
</evidence>
<comment type="caution">
    <text evidence="2">The sequence shown here is derived from an EMBL/GenBank/DDBJ whole genome shotgun (WGS) entry which is preliminary data.</text>
</comment>